<comment type="caution">
    <text evidence="2">The sequence shown here is derived from an EMBL/GenBank/DDBJ whole genome shotgun (WGS) entry which is preliminary data.</text>
</comment>
<evidence type="ECO:0000256" key="1">
    <source>
        <dbReference type="SAM" id="SignalP"/>
    </source>
</evidence>
<accession>A0A366FEK0</accession>
<keyword evidence="3" id="KW-1185">Reference proteome</keyword>
<dbReference type="OrthoDB" id="9993993at2"/>
<feature type="signal peptide" evidence="1">
    <location>
        <begin position="1"/>
        <end position="25"/>
    </location>
</feature>
<evidence type="ECO:0000313" key="3">
    <source>
        <dbReference type="Proteomes" id="UP000253529"/>
    </source>
</evidence>
<protein>
    <recommendedName>
        <fullName evidence="4">DUF3887 domain-containing protein</fullName>
    </recommendedName>
</protein>
<proteinExistence type="predicted"/>
<evidence type="ECO:0000313" key="2">
    <source>
        <dbReference type="EMBL" id="RBP13103.1"/>
    </source>
</evidence>
<feature type="chain" id="PRO_5016975261" description="DUF3887 domain-containing protein" evidence="1">
    <location>
        <begin position="26"/>
        <end position="144"/>
    </location>
</feature>
<dbReference type="AlphaFoldDB" id="A0A366FEK0"/>
<name>A0A366FEK0_9HYPH</name>
<dbReference type="RefSeq" id="WP_113889520.1">
    <property type="nucleotide sequence ID" value="NZ_QNRK01000012.1"/>
</dbReference>
<keyword evidence="1" id="KW-0732">Signal</keyword>
<reference evidence="2 3" key="1">
    <citation type="submission" date="2018-06" db="EMBL/GenBank/DDBJ databases">
        <title>Genomic Encyclopedia of Type Strains, Phase IV (KMG-IV): sequencing the most valuable type-strain genomes for metagenomic binning, comparative biology and taxonomic classification.</title>
        <authorList>
            <person name="Goeker M."/>
        </authorList>
    </citation>
    <scope>NUCLEOTIDE SEQUENCE [LARGE SCALE GENOMIC DNA]</scope>
    <source>
        <strain evidence="2 3">DSM 24875</strain>
    </source>
</reference>
<dbReference type="Proteomes" id="UP000253529">
    <property type="component" value="Unassembled WGS sequence"/>
</dbReference>
<gene>
    <name evidence="2" type="ORF">DFR50_11272</name>
</gene>
<organism evidence="2 3">
    <name type="scientific">Roseiarcus fermentans</name>
    <dbReference type="NCBI Taxonomy" id="1473586"/>
    <lineage>
        <taxon>Bacteria</taxon>
        <taxon>Pseudomonadati</taxon>
        <taxon>Pseudomonadota</taxon>
        <taxon>Alphaproteobacteria</taxon>
        <taxon>Hyphomicrobiales</taxon>
        <taxon>Roseiarcaceae</taxon>
        <taxon>Roseiarcus</taxon>
    </lineage>
</organism>
<sequence>MTPRCIAVFAALGLIAAGPVALVQADEAPPAAAPSGAVRAGSALTTWAMRWFTEMMAGRTDRSQYSAAFAPQVTDDAVARISHDLNRYGAAPLRAEIVQTKTDGEQTFAVLKFVFPRGDATSLLFGFDAAGKITGVAPGGIAGD</sequence>
<dbReference type="EMBL" id="QNRK01000012">
    <property type="protein sequence ID" value="RBP13103.1"/>
    <property type="molecule type" value="Genomic_DNA"/>
</dbReference>
<evidence type="ECO:0008006" key="4">
    <source>
        <dbReference type="Google" id="ProtNLM"/>
    </source>
</evidence>